<dbReference type="SMART" id="SM00869">
    <property type="entry name" value="Autotransporter"/>
    <property type="match status" value="1"/>
</dbReference>
<sequence length="560" mass="58290">MNHLVFCRPVLTMLAAAAWMTSVVTAPLHAEVVVGNSFPDGGSASVQPYPTGMSVIDFFSQNGPGVHVQDFSVSQNYILNSVTIQMANATSTAGGFGLSLQTLSANGGGTVTFSLVQDLAGSSNPATAGSYTYTGSAPMAAGSSFWVVGQVGAGGGTYNWQTSSDGGSRYFVIANGSAGPGIPGPLNLNDVLLFASPGGGLLFSVDATLIDTEGALQLALGEQQGVLAGSQTVLGDVNNQLFNLRAGGGEEDDEGGIAASLDEGVVLGQGDGPESPIARRVRRSRQWEAFTTVNYGNLRLSPVSSQAGVQVDSWAPAVGLQRHLSRGLTAGFAVTILSSSQHYTGGLGSLNLDGPALSAYLSYVRKGFWGNLLYSFGDYQISSTRNPGGGLPFALGSTYAYTNAIQFNTGWNFRFQNGTLVTGPFAGIDYLHGSINAYSETGGGIAGMSYASQSFQSLVTRVGWSLSKKIATDFAVITPQVRLSYERQNVSSNGTSVQAINAPFSASGGNQSPGQDYMVAGGGVNFQFSPAFGLLLGYQTQFFRNNLQAHFGSVRLSYKF</sequence>
<organism evidence="3 4">
    <name type="scientific">Prosthecobacter vanneervenii</name>
    <dbReference type="NCBI Taxonomy" id="48466"/>
    <lineage>
        <taxon>Bacteria</taxon>
        <taxon>Pseudomonadati</taxon>
        <taxon>Verrucomicrobiota</taxon>
        <taxon>Verrucomicrobiia</taxon>
        <taxon>Verrucomicrobiales</taxon>
        <taxon>Verrucomicrobiaceae</taxon>
        <taxon>Prosthecobacter</taxon>
    </lineage>
</organism>
<dbReference type="SUPFAM" id="SSF103515">
    <property type="entry name" value="Autotransporter"/>
    <property type="match status" value="1"/>
</dbReference>
<evidence type="ECO:0000259" key="2">
    <source>
        <dbReference type="PROSITE" id="PS51208"/>
    </source>
</evidence>
<dbReference type="InterPro" id="IPR005546">
    <property type="entry name" value="Autotransporte_beta"/>
</dbReference>
<dbReference type="Proteomes" id="UP000590740">
    <property type="component" value="Unassembled WGS sequence"/>
</dbReference>
<accession>A0A7W7Y9K8</accession>
<dbReference type="Pfam" id="PF03797">
    <property type="entry name" value="Autotransporter"/>
    <property type="match status" value="1"/>
</dbReference>
<feature type="signal peptide" evidence="1">
    <location>
        <begin position="1"/>
        <end position="30"/>
    </location>
</feature>
<keyword evidence="4" id="KW-1185">Reference proteome</keyword>
<protein>
    <submittedName>
        <fullName evidence="3">Uncharacterized protein YhjY with autotransporter beta-barrel domain</fullName>
    </submittedName>
</protein>
<evidence type="ECO:0000313" key="3">
    <source>
        <dbReference type="EMBL" id="MBB5031800.1"/>
    </source>
</evidence>
<comment type="caution">
    <text evidence="3">The sequence shown here is derived from an EMBL/GenBank/DDBJ whole genome shotgun (WGS) entry which is preliminary data.</text>
</comment>
<feature type="chain" id="PRO_5030827760" evidence="1">
    <location>
        <begin position="31"/>
        <end position="560"/>
    </location>
</feature>
<reference evidence="3 4" key="1">
    <citation type="submission" date="2020-08" db="EMBL/GenBank/DDBJ databases">
        <title>Genomic Encyclopedia of Type Strains, Phase IV (KMG-IV): sequencing the most valuable type-strain genomes for metagenomic binning, comparative biology and taxonomic classification.</title>
        <authorList>
            <person name="Goeker M."/>
        </authorList>
    </citation>
    <scope>NUCLEOTIDE SEQUENCE [LARGE SCALE GENOMIC DNA]</scope>
    <source>
        <strain evidence="3 4">DSM 12252</strain>
    </source>
</reference>
<evidence type="ECO:0000256" key="1">
    <source>
        <dbReference type="SAM" id="SignalP"/>
    </source>
</evidence>
<proteinExistence type="predicted"/>
<gene>
    <name evidence="3" type="ORF">HNQ65_001368</name>
</gene>
<dbReference type="Gene3D" id="2.40.128.130">
    <property type="entry name" value="Autotransporter beta-domain"/>
    <property type="match status" value="1"/>
</dbReference>
<dbReference type="NCBIfam" id="NF041539">
    <property type="entry name" value="choice_anch_R"/>
    <property type="match status" value="1"/>
</dbReference>
<name>A0A7W7Y9K8_9BACT</name>
<keyword evidence="1" id="KW-0732">Signal</keyword>
<dbReference type="PROSITE" id="PS51208">
    <property type="entry name" value="AUTOTRANSPORTER"/>
    <property type="match status" value="1"/>
</dbReference>
<dbReference type="AlphaFoldDB" id="A0A7W7Y9K8"/>
<evidence type="ECO:0000313" key="4">
    <source>
        <dbReference type="Proteomes" id="UP000590740"/>
    </source>
</evidence>
<dbReference type="RefSeq" id="WP_184338736.1">
    <property type="nucleotide sequence ID" value="NZ_JACHIG010000002.1"/>
</dbReference>
<feature type="domain" description="Autotransporter" evidence="2">
    <location>
        <begin position="282"/>
        <end position="560"/>
    </location>
</feature>
<dbReference type="EMBL" id="JACHIG010000002">
    <property type="protein sequence ID" value="MBB5031800.1"/>
    <property type="molecule type" value="Genomic_DNA"/>
</dbReference>
<dbReference type="InterPro" id="IPR036709">
    <property type="entry name" value="Autotransporte_beta_dom_sf"/>
</dbReference>